<organism evidence="5 6">
    <name type="scientific">Variovorax humicola</name>
    <dbReference type="NCBI Taxonomy" id="1769758"/>
    <lineage>
        <taxon>Bacteria</taxon>
        <taxon>Pseudomonadati</taxon>
        <taxon>Pseudomonadota</taxon>
        <taxon>Betaproteobacteria</taxon>
        <taxon>Burkholderiales</taxon>
        <taxon>Comamonadaceae</taxon>
        <taxon>Variovorax</taxon>
    </lineage>
</organism>
<dbReference type="EMBL" id="JBBKZV010000003">
    <property type="protein sequence ID" value="MEJ8822039.1"/>
    <property type="molecule type" value="Genomic_DNA"/>
</dbReference>
<keyword evidence="2" id="KW-0479">Metal-binding</keyword>
<evidence type="ECO:0000256" key="2">
    <source>
        <dbReference type="ARBA" id="ARBA00022723"/>
    </source>
</evidence>
<dbReference type="RefSeq" id="WP_340363084.1">
    <property type="nucleotide sequence ID" value="NZ_JBBKZV010000003.1"/>
</dbReference>
<dbReference type="InterPro" id="IPR040442">
    <property type="entry name" value="Pyrv_kinase-like_dom_sf"/>
</dbReference>
<evidence type="ECO:0000256" key="1">
    <source>
        <dbReference type="ARBA" id="ARBA00001946"/>
    </source>
</evidence>
<reference evidence="5 6" key="1">
    <citation type="submission" date="2024-03" db="EMBL/GenBank/DDBJ databases">
        <title>Novel species of the genus Variovorax.</title>
        <authorList>
            <person name="Liu Q."/>
            <person name="Xin Y.-H."/>
        </authorList>
    </citation>
    <scope>NUCLEOTIDE SEQUENCE [LARGE SCALE GENOMIC DNA]</scope>
    <source>
        <strain evidence="5 6">KACC 18501</strain>
    </source>
</reference>
<dbReference type="Proteomes" id="UP001363010">
    <property type="component" value="Unassembled WGS sequence"/>
</dbReference>
<name>A0ABU8VW50_9BURK</name>
<evidence type="ECO:0000259" key="4">
    <source>
        <dbReference type="Pfam" id="PF03328"/>
    </source>
</evidence>
<dbReference type="PIRSF" id="PIRSF015582">
    <property type="entry name" value="Cit_lyase_B"/>
    <property type="match status" value="1"/>
</dbReference>
<keyword evidence="3" id="KW-0460">Magnesium</keyword>
<evidence type="ECO:0000313" key="5">
    <source>
        <dbReference type="EMBL" id="MEJ8822039.1"/>
    </source>
</evidence>
<dbReference type="GO" id="GO:0016829">
    <property type="term" value="F:lyase activity"/>
    <property type="evidence" value="ECO:0007669"/>
    <property type="project" value="UniProtKB-KW"/>
</dbReference>
<comment type="caution">
    <text evidence="5">The sequence shown here is derived from an EMBL/GenBank/DDBJ whole genome shotgun (WGS) entry which is preliminary data.</text>
</comment>
<keyword evidence="6" id="KW-1185">Reference proteome</keyword>
<protein>
    <submittedName>
        <fullName evidence="5">CoA ester lyase</fullName>
    </submittedName>
</protein>
<dbReference type="InterPro" id="IPR015813">
    <property type="entry name" value="Pyrv/PenolPyrv_kinase-like_dom"/>
</dbReference>
<sequence>MSPSIPFLAAAPRSMLFVSGEKPERFAKAMSAGADLVCVDLEDAVAPAKKEAARADVLRWLAERPSETSQPAVALRLNAVRTLDGLRDVLALATASVLPDWVLLPKVEAAADVQCVQAWLGARCPKLVALLETPGSIDGAGAIANAGGALAALMLGGADLSAELGAQFGWDALLYARARILHAARAADLLAWDVPHIDLKDPDGLAEETRRVLALGFDCKTAIHPLQIPVIHDAFMPPAARIEWAGALLAALPADGASGAFMFRDSMIDAPVIRNARRILARAGHC</sequence>
<dbReference type="Pfam" id="PF03328">
    <property type="entry name" value="HpcH_HpaI"/>
    <property type="match status" value="1"/>
</dbReference>
<dbReference type="PANTHER" id="PTHR32308:SF0">
    <property type="entry name" value="HPCH_HPAI ALDOLASE_CITRATE LYASE DOMAIN-CONTAINING PROTEIN"/>
    <property type="match status" value="1"/>
</dbReference>
<dbReference type="InterPro" id="IPR011206">
    <property type="entry name" value="Citrate_lyase_beta/mcl1/mcl2"/>
</dbReference>
<comment type="cofactor">
    <cofactor evidence="1">
        <name>Mg(2+)</name>
        <dbReference type="ChEBI" id="CHEBI:18420"/>
    </cofactor>
</comment>
<proteinExistence type="predicted"/>
<dbReference type="PANTHER" id="PTHR32308">
    <property type="entry name" value="LYASE BETA SUBUNIT, PUTATIVE (AFU_ORTHOLOGUE AFUA_4G13030)-RELATED"/>
    <property type="match status" value="1"/>
</dbReference>
<keyword evidence="5" id="KW-0456">Lyase</keyword>
<feature type="domain" description="HpcH/HpaI aldolase/citrate lyase" evidence="4">
    <location>
        <begin position="13"/>
        <end position="225"/>
    </location>
</feature>
<dbReference type="Gene3D" id="3.20.20.60">
    <property type="entry name" value="Phosphoenolpyruvate-binding domains"/>
    <property type="match status" value="1"/>
</dbReference>
<evidence type="ECO:0000313" key="6">
    <source>
        <dbReference type="Proteomes" id="UP001363010"/>
    </source>
</evidence>
<evidence type="ECO:0000256" key="3">
    <source>
        <dbReference type="ARBA" id="ARBA00022842"/>
    </source>
</evidence>
<accession>A0ABU8VW50</accession>
<dbReference type="SUPFAM" id="SSF51621">
    <property type="entry name" value="Phosphoenolpyruvate/pyruvate domain"/>
    <property type="match status" value="1"/>
</dbReference>
<dbReference type="InterPro" id="IPR005000">
    <property type="entry name" value="Aldolase/citrate-lyase_domain"/>
</dbReference>
<gene>
    <name evidence="5" type="ORF">WKW80_08305</name>
</gene>